<accession>A0A7Y7XCM1</accession>
<evidence type="ECO:0000313" key="2">
    <source>
        <dbReference type="EMBL" id="NWB96252.1"/>
    </source>
</evidence>
<name>A0A7Y7XCM1_9PSED</name>
<sequence>MSSSRQAPESRLESASGGKARSIAAWLGLAAAPTFIVMALLTAANARPDMACASMQGPFAFDGMVTMYLIMGAFHLPPWLRLFSGRASRSVG</sequence>
<evidence type="ECO:0000256" key="1">
    <source>
        <dbReference type="SAM" id="Phobius"/>
    </source>
</evidence>
<keyword evidence="1" id="KW-0472">Membrane</keyword>
<evidence type="ECO:0000313" key="3">
    <source>
        <dbReference type="Proteomes" id="UP000539985"/>
    </source>
</evidence>
<organism evidence="2 3">
    <name type="scientific">Pseudomonas gingeri</name>
    <dbReference type="NCBI Taxonomy" id="117681"/>
    <lineage>
        <taxon>Bacteria</taxon>
        <taxon>Pseudomonadati</taxon>
        <taxon>Pseudomonadota</taxon>
        <taxon>Gammaproteobacteria</taxon>
        <taxon>Pseudomonadales</taxon>
        <taxon>Pseudomonadaceae</taxon>
        <taxon>Pseudomonas</taxon>
    </lineage>
</organism>
<feature type="transmembrane region" description="Helical" evidence="1">
    <location>
        <begin position="23"/>
        <end position="46"/>
    </location>
</feature>
<dbReference type="Proteomes" id="UP000539985">
    <property type="component" value="Unassembled WGS sequence"/>
</dbReference>
<keyword evidence="1" id="KW-0812">Transmembrane</keyword>
<keyword evidence="1" id="KW-1133">Transmembrane helix</keyword>
<reference evidence="2 3" key="1">
    <citation type="submission" date="2020-04" db="EMBL/GenBank/DDBJ databases">
        <title>Molecular characterization of pseudomonads from Agaricus bisporus reveal novel blotch 2 pathogens in Western Europe.</title>
        <authorList>
            <person name="Taparia T."/>
            <person name="Krijger M."/>
            <person name="Haynes E."/>
            <person name="Elpinstone J.G."/>
            <person name="Noble R."/>
            <person name="Van Der Wolf J."/>
        </authorList>
    </citation>
    <scope>NUCLEOTIDE SEQUENCE [LARGE SCALE GENOMIC DNA]</scope>
    <source>
        <strain evidence="2 3">H7001</strain>
    </source>
</reference>
<gene>
    <name evidence="2" type="ORF">HX882_10150</name>
</gene>
<proteinExistence type="predicted"/>
<protein>
    <submittedName>
        <fullName evidence="2">Uncharacterized protein</fullName>
    </submittedName>
</protein>
<dbReference type="AlphaFoldDB" id="A0A7Y7XCM1"/>
<feature type="transmembrane region" description="Helical" evidence="1">
    <location>
        <begin position="58"/>
        <end position="76"/>
    </location>
</feature>
<comment type="caution">
    <text evidence="2">The sequence shown here is derived from an EMBL/GenBank/DDBJ whole genome shotgun (WGS) entry which is preliminary data.</text>
</comment>
<dbReference type="RefSeq" id="WP_177101572.1">
    <property type="nucleotide sequence ID" value="NZ_JACAQB010000006.1"/>
</dbReference>
<dbReference type="EMBL" id="JACAQB010000006">
    <property type="protein sequence ID" value="NWB96252.1"/>
    <property type="molecule type" value="Genomic_DNA"/>
</dbReference>